<proteinExistence type="predicted"/>
<accession>A0A0C1YLN6</accession>
<feature type="transmembrane region" description="Helical" evidence="1">
    <location>
        <begin position="195"/>
        <end position="211"/>
    </location>
</feature>
<gene>
    <name evidence="2" type="ORF">TSA66_12130</name>
</gene>
<organism evidence="2 3">
    <name type="scientific">Noviherbaspirillum autotrophicum</name>
    <dbReference type="NCBI Taxonomy" id="709839"/>
    <lineage>
        <taxon>Bacteria</taxon>
        <taxon>Pseudomonadati</taxon>
        <taxon>Pseudomonadota</taxon>
        <taxon>Betaproteobacteria</taxon>
        <taxon>Burkholderiales</taxon>
        <taxon>Oxalobacteraceae</taxon>
        <taxon>Noviherbaspirillum</taxon>
    </lineage>
</organism>
<comment type="caution">
    <text evidence="2">The sequence shown here is derived from an EMBL/GenBank/DDBJ whole genome shotgun (WGS) entry which is preliminary data.</text>
</comment>
<feature type="transmembrane region" description="Helical" evidence="1">
    <location>
        <begin position="109"/>
        <end position="130"/>
    </location>
</feature>
<keyword evidence="1" id="KW-0472">Membrane</keyword>
<dbReference type="EMBL" id="JWJG01000028">
    <property type="protein sequence ID" value="KIF81392.1"/>
    <property type="molecule type" value="Genomic_DNA"/>
</dbReference>
<protein>
    <submittedName>
        <fullName evidence="2">Uncharacterized protein</fullName>
    </submittedName>
</protein>
<dbReference type="Proteomes" id="UP000031572">
    <property type="component" value="Unassembled WGS sequence"/>
</dbReference>
<dbReference type="AlphaFoldDB" id="A0A0C1YLN6"/>
<reference evidence="2 3" key="1">
    <citation type="submission" date="2014-12" db="EMBL/GenBank/DDBJ databases">
        <title>Denitrispirillum autotrophicum gen. nov., sp. nov., Denitrifying, Facultatively Autotrophic Bacteria Isolated from Rice Paddy Soil.</title>
        <authorList>
            <person name="Ishii S."/>
            <person name="Ashida N."/>
            <person name="Ohno H."/>
            <person name="Otsuka S."/>
            <person name="Yokota A."/>
            <person name="Senoo K."/>
        </authorList>
    </citation>
    <scope>NUCLEOTIDE SEQUENCE [LARGE SCALE GENOMIC DNA]</scope>
    <source>
        <strain evidence="2 3">TSA66</strain>
    </source>
</reference>
<dbReference type="RefSeq" id="WP_040040219.1">
    <property type="nucleotide sequence ID" value="NZ_JWJG01000028.1"/>
</dbReference>
<keyword evidence="3" id="KW-1185">Reference proteome</keyword>
<sequence length="320" mass="35411">MSILLFLNNKKLIMHKESTLKIALYHLDMTVAVRWFSIGAAIGIAGWIWGTSSIPVWALIIATGFGWTLLILLLTEVLLSFIAFHSKRRVGHLAHGDFMNFFRLVHPGLLRAGTVFLGVVVIAVFCWVVTDSGKAIGTALYGSLLAVALLWCWGGLAWIDSELRKVRQAIPHVIHRAEHIIIISPELKKKNTRRLVIASIVTFVGICGMIYSEQKMPSDFSFVFETAKWAFGMTASTIIALSGLPGIAYGRLTSRHLKIIDLIWVLASAVAVIFSVVQVTQLYADAHRATIARNVENARAKAKDYIGGLIHSWNGPYSIY</sequence>
<feature type="transmembrane region" description="Helical" evidence="1">
    <location>
        <begin position="231"/>
        <end position="250"/>
    </location>
</feature>
<name>A0A0C1YLN6_9BURK</name>
<feature type="transmembrane region" description="Helical" evidence="1">
    <location>
        <begin position="262"/>
        <end position="284"/>
    </location>
</feature>
<evidence type="ECO:0000256" key="1">
    <source>
        <dbReference type="SAM" id="Phobius"/>
    </source>
</evidence>
<keyword evidence="1" id="KW-0812">Transmembrane</keyword>
<feature type="transmembrane region" description="Helical" evidence="1">
    <location>
        <begin position="56"/>
        <end position="84"/>
    </location>
</feature>
<feature type="transmembrane region" description="Helical" evidence="1">
    <location>
        <begin position="31"/>
        <end position="50"/>
    </location>
</feature>
<evidence type="ECO:0000313" key="2">
    <source>
        <dbReference type="EMBL" id="KIF81392.1"/>
    </source>
</evidence>
<evidence type="ECO:0000313" key="3">
    <source>
        <dbReference type="Proteomes" id="UP000031572"/>
    </source>
</evidence>
<keyword evidence="1" id="KW-1133">Transmembrane helix</keyword>
<feature type="transmembrane region" description="Helical" evidence="1">
    <location>
        <begin position="136"/>
        <end position="159"/>
    </location>
</feature>